<protein>
    <recommendedName>
        <fullName evidence="2">DUF2059 domain-containing protein</fullName>
    </recommendedName>
</protein>
<gene>
    <name evidence="3" type="ORF">GGR06_002207</name>
</gene>
<name>A0A840D7J7_9BACE</name>
<organism evidence="3 4">
    <name type="scientific">Bacteroides reticulotermitis</name>
    <dbReference type="NCBI Taxonomy" id="1133319"/>
    <lineage>
        <taxon>Bacteria</taxon>
        <taxon>Pseudomonadati</taxon>
        <taxon>Bacteroidota</taxon>
        <taxon>Bacteroidia</taxon>
        <taxon>Bacteroidales</taxon>
        <taxon>Bacteroidaceae</taxon>
        <taxon>Bacteroides</taxon>
    </lineage>
</organism>
<comment type="caution">
    <text evidence="3">The sequence shown here is derived from an EMBL/GenBank/DDBJ whole genome shotgun (WGS) entry which is preliminary data.</text>
</comment>
<accession>A0A840D7J7</accession>
<dbReference type="Pfam" id="PF09832">
    <property type="entry name" value="DUF2059"/>
    <property type="match status" value="1"/>
</dbReference>
<evidence type="ECO:0000313" key="3">
    <source>
        <dbReference type="EMBL" id="MBB4044413.1"/>
    </source>
</evidence>
<proteinExistence type="predicted"/>
<dbReference type="RefSeq" id="WP_044161301.1">
    <property type="nucleotide sequence ID" value="NZ_JACIER010000008.1"/>
</dbReference>
<reference evidence="3" key="1">
    <citation type="submission" date="2020-08" db="EMBL/GenBank/DDBJ databases">
        <title>Genomic Encyclopedia of Type Strains, Phase IV (KMG-IV): sequencing the most valuable type-strain genomes for metagenomic binning, comparative biology and taxonomic classification.</title>
        <authorList>
            <person name="Goeker M."/>
        </authorList>
    </citation>
    <scope>NUCLEOTIDE SEQUENCE [LARGE SCALE GENOMIC DNA]</scope>
    <source>
        <strain evidence="3">DSM 105720</strain>
    </source>
</reference>
<feature type="domain" description="DUF2059" evidence="2">
    <location>
        <begin position="84"/>
        <end position="140"/>
    </location>
</feature>
<feature type="chain" id="PRO_5033016524" description="DUF2059 domain-containing protein" evidence="1">
    <location>
        <begin position="25"/>
        <end position="153"/>
    </location>
</feature>
<evidence type="ECO:0000259" key="2">
    <source>
        <dbReference type="Pfam" id="PF09832"/>
    </source>
</evidence>
<dbReference type="Proteomes" id="UP000560658">
    <property type="component" value="Unassembled WGS sequence"/>
</dbReference>
<evidence type="ECO:0000313" key="4">
    <source>
        <dbReference type="Proteomes" id="UP000560658"/>
    </source>
</evidence>
<dbReference type="InterPro" id="IPR018637">
    <property type="entry name" value="DUF2059"/>
</dbReference>
<evidence type="ECO:0000256" key="1">
    <source>
        <dbReference type="SAM" id="SignalP"/>
    </source>
</evidence>
<feature type="signal peptide" evidence="1">
    <location>
        <begin position="1"/>
        <end position="24"/>
    </location>
</feature>
<keyword evidence="1" id="KW-0732">Signal</keyword>
<keyword evidence="4" id="KW-1185">Reference proteome</keyword>
<dbReference type="EMBL" id="JACIER010000008">
    <property type="protein sequence ID" value="MBB4044413.1"/>
    <property type="molecule type" value="Genomic_DNA"/>
</dbReference>
<sequence>MRKSWILSALCMILLFASTTTITAQEPDKAYRESLKKMMVLSGALATVEDMVPRIMNMLKQQYPAVSEEFWTAQSAKWSTLYGEKLVDIYAPIYKKYLTLDELKQIVLFYESPVGKKLGEVTPTMAAEGMQVGQQLSVEMMTTLQEEIAAQSK</sequence>
<dbReference type="AlphaFoldDB" id="A0A840D7J7"/>